<dbReference type="InterPro" id="IPR012910">
    <property type="entry name" value="Plug_dom"/>
</dbReference>
<dbReference type="GO" id="GO:0044718">
    <property type="term" value="P:siderophore transmembrane transport"/>
    <property type="evidence" value="ECO:0007669"/>
    <property type="project" value="TreeGrafter"/>
</dbReference>
<gene>
    <name evidence="8" type="ORF">EZS27_018979</name>
</gene>
<feature type="domain" description="TonB-dependent receptor plug" evidence="7">
    <location>
        <begin position="142"/>
        <end position="218"/>
    </location>
</feature>
<dbReference type="AlphaFoldDB" id="A0A5J4RI57"/>
<comment type="caution">
    <text evidence="8">The sequence shown here is derived from an EMBL/GenBank/DDBJ whole genome shotgun (WGS) entry which is preliminary data.</text>
</comment>
<dbReference type="InterPro" id="IPR008969">
    <property type="entry name" value="CarboxyPept-like_regulatory"/>
</dbReference>
<keyword evidence="8" id="KW-0675">Receptor</keyword>
<keyword evidence="5" id="KW-0472">Membrane</keyword>
<dbReference type="GO" id="GO:0015344">
    <property type="term" value="F:siderophore uptake transmembrane transporter activity"/>
    <property type="evidence" value="ECO:0007669"/>
    <property type="project" value="TreeGrafter"/>
</dbReference>
<dbReference type="PANTHER" id="PTHR30069">
    <property type="entry name" value="TONB-DEPENDENT OUTER MEMBRANE RECEPTOR"/>
    <property type="match status" value="1"/>
</dbReference>
<dbReference type="InterPro" id="IPR037066">
    <property type="entry name" value="Plug_dom_sf"/>
</dbReference>
<evidence type="ECO:0000256" key="1">
    <source>
        <dbReference type="ARBA" id="ARBA00004571"/>
    </source>
</evidence>
<name>A0A5J4RI57_9ZZZZ</name>
<evidence type="ECO:0000259" key="7">
    <source>
        <dbReference type="Pfam" id="PF07715"/>
    </source>
</evidence>
<proteinExistence type="predicted"/>
<dbReference type="PROSITE" id="PS52016">
    <property type="entry name" value="TONB_DEPENDENT_REC_3"/>
    <property type="match status" value="1"/>
</dbReference>
<protein>
    <submittedName>
        <fullName evidence="8">TonB-dependent receptor SusC</fullName>
    </submittedName>
</protein>
<accession>A0A5J4RI57</accession>
<evidence type="ECO:0000256" key="5">
    <source>
        <dbReference type="ARBA" id="ARBA00023136"/>
    </source>
</evidence>
<dbReference type="SUPFAM" id="SSF49464">
    <property type="entry name" value="Carboxypeptidase regulatory domain-like"/>
    <property type="match status" value="1"/>
</dbReference>
<keyword evidence="4" id="KW-0732">Signal</keyword>
<keyword evidence="2" id="KW-0813">Transport</keyword>
<dbReference type="Gene3D" id="2.170.130.10">
    <property type="entry name" value="TonB-dependent receptor, plug domain"/>
    <property type="match status" value="1"/>
</dbReference>
<evidence type="ECO:0000256" key="3">
    <source>
        <dbReference type="ARBA" id="ARBA00022692"/>
    </source>
</evidence>
<dbReference type="Gene3D" id="2.40.170.20">
    <property type="entry name" value="TonB-dependent receptor, beta-barrel domain"/>
    <property type="match status" value="1"/>
</dbReference>
<sequence>MKLLPILLGLLLVNPVLSAQERKFTISGVVRDNDNGEDLIGVSVGGLNSGLGTTTNSYGFYSISLPAGEHTVRFSYIGYASKEVKVDLSEDRKLNISLKFDAQQLQEVVVSSQSKNANVSNPEMSIEKLSAKTIKTIPALMGEVDVIKAIQLLPGVQATSEGSSGFSVRGGGYDQNLIMLDEATVYSASHLVGFFSVFNNDAIKDVVLYKGDIPASAGGRLSSLMDIRSKDGNNQRFSGTGGIGLISSRLTLEGPILSDKATFIISGRRTYVDLFLKLANNPDVRNTNLYFYDMNAKLSYRINDNNRLFFSGYLGRDELSSDNMGLNFGNLTTTLRWNHIFSPKLFSNFTFTGSDYDYSMGSSSGASLMQEWTSKIRDFGFKADFSYHPNPQNSIKFGYHAVHHTFTPSEGGSRSYSISAPISLPEEFALEHAAYISNDMQLSDKLTIKYGLRYSMFHNIANGETIDYLTDYKVGYSKTLAKGEVYNYQHRLEPRAGITHVFNSANSVKASYSRTAQYIQLASNSTAGSPLDVWFPASQNVKPQLSDQFSLGYFRNFAENSYEFSAEAYYKNLQDVVDFKDHANLLGNADLEQELRFGKGRAYGLELMLKKNSDKLTGWVSYTIAHARRQVDEINNGAWYRSPYDKPHNISVVANYELSRKWSFGTNWVFASGTPVTYPTGKYVAEGSNVPLYSGRNEYRYPAYHRLDLSATVKLSKPEKKFKSELNFSLYNAYGRKNPWMIMFRQDENQPDVTYAEKMYMFTFIPSITWNFTF</sequence>
<dbReference type="PANTHER" id="PTHR30069:SF29">
    <property type="entry name" value="HEMOGLOBIN AND HEMOGLOBIN-HAPTOGLOBIN-BINDING PROTEIN 1-RELATED"/>
    <property type="match status" value="1"/>
</dbReference>
<dbReference type="EMBL" id="SNRY01001230">
    <property type="protein sequence ID" value="KAA6332521.1"/>
    <property type="molecule type" value="Genomic_DNA"/>
</dbReference>
<evidence type="ECO:0000313" key="8">
    <source>
        <dbReference type="EMBL" id="KAA6332521.1"/>
    </source>
</evidence>
<comment type="subcellular location">
    <subcellularLocation>
        <location evidence="1">Cell outer membrane</location>
        <topology evidence="1">Multi-pass membrane protein</topology>
    </subcellularLocation>
</comment>
<dbReference type="GO" id="GO:0009279">
    <property type="term" value="C:cell outer membrane"/>
    <property type="evidence" value="ECO:0007669"/>
    <property type="project" value="UniProtKB-SubCell"/>
</dbReference>
<evidence type="ECO:0000256" key="4">
    <source>
        <dbReference type="ARBA" id="ARBA00022729"/>
    </source>
</evidence>
<dbReference type="InterPro" id="IPR036942">
    <property type="entry name" value="Beta-barrel_TonB_sf"/>
</dbReference>
<keyword evidence="6" id="KW-0998">Cell outer membrane</keyword>
<dbReference type="InterPro" id="IPR039426">
    <property type="entry name" value="TonB-dep_rcpt-like"/>
</dbReference>
<dbReference type="SUPFAM" id="SSF56935">
    <property type="entry name" value="Porins"/>
    <property type="match status" value="1"/>
</dbReference>
<dbReference type="Pfam" id="PF13715">
    <property type="entry name" value="CarbopepD_reg_2"/>
    <property type="match status" value="1"/>
</dbReference>
<reference evidence="8" key="1">
    <citation type="submission" date="2019-03" db="EMBL/GenBank/DDBJ databases">
        <title>Single cell metagenomics reveals metabolic interactions within the superorganism composed of flagellate Streblomastix strix and complex community of Bacteroidetes bacteria on its surface.</title>
        <authorList>
            <person name="Treitli S.C."/>
            <person name="Kolisko M."/>
            <person name="Husnik F."/>
            <person name="Keeling P."/>
            <person name="Hampl V."/>
        </authorList>
    </citation>
    <scope>NUCLEOTIDE SEQUENCE</scope>
    <source>
        <strain evidence="8">STM</strain>
    </source>
</reference>
<dbReference type="Gene3D" id="2.60.40.1120">
    <property type="entry name" value="Carboxypeptidase-like, regulatory domain"/>
    <property type="match status" value="1"/>
</dbReference>
<evidence type="ECO:0000256" key="2">
    <source>
        <dbReference type="ARBA" id="ARBA00022448"/>
    </source>
</evidence>
<organism evidence="8">
    <name type="scientific">termite gut metagenome</name>
    <dbReference type="NCBI Taxonomy" id="433724"/>
    <lineage>
        <taxon>unclassified sequences</taxon>
        <taxon>metagenomes</taxon>
        <taxon>organismal metagenomes</taxon>
    </lineage>
</organism>
<evidence type="ECO:0000256" key="6">
    <source>
        <dbReference type="ARBA" id="ARBA00023237"/>
    </source>
</evidence>
<keyword evidence="3" id="KW-0812">Transmembrane</keyword>
<dbReference type="Pfam" id="PF07715">
    <property type="entry name" value="Plug"/>
    <property type="match status" value="1"/>
</dbReference>